<evidence type="ECO:0000256" key="1">
    <source>
        <dbReference type="ARBA" id="ARBA00022723"/>
    </source>
</evidence>
<dbReference type="Proteomes" id="UP001642540">
    <property type="component" value="Unassembled WGS sequence"/>
</dbReference>
<dbReference type="InterPro" id="IPR013087">
    <property type="entry name" value="Znf_C2H2_type"/>
</dbReference>
<dbReference type="PANTHER" id="PTHR24409:SF295">
    <property type="entry name" value="AZ2-RELATED"/>
    <property type="match status" value="1"/>
</dbReference>
<keyword evidence="1" id="KW-0479">Metal-binding</keyword>
<gene>
    <name evidence="8" type="ORF">ODALV1_LOCUS3164</name>
</gene>
<reference evidence="8 9" key="1">
    <citation type="submission" date="2024-08" db="EMBL/GenBank/DDBJ databases">
        <authorList>
            <person name="Cucini C."/>
            <person name="Frati F."/>
        </authorList>
    </citation>
    <scope>NUCLEOTIDE SEQUENCE [LARGE SCALE GENOMIC DNA]</scope>
</reference>
<evidence type="ECO:0000256" key="2">
    <source>
        <dbReference type="ARBA" id="ARBA00022737"/>
    </source>
</evidence>
<evidence type="ECO:0000256" key="5">
    <source>
        <dbReference type="PROSITE-ProRule" id="PRU00042"/>
    </source>
</evidence>
<dbReference type="InterPro" id="IPR036236">
    <property type="entry name" value="Znf_C2H2_sf"/>
</dbReference>
<protein>
    <recommendedName>
        <fullName evidence="7">C2H2-type domain-containing protein</fullName>
    </recommendedName>
</protein>
<evidence type="ECO:0000256" key="6">
    <source>
        <dbReference type="SAM" id="MobiDB-lite"/>
    </source>
</evidence>
<feature type="compositionally biased region" description="Acidic residues" evidence="6">
    <location>
        <begin position="145"/>
        <end position="155"/>
    </location>
</feature>
<keyword evidence="4" id="KW-0862">Zinc</keyword>
<keyword evidence="9" id="KW-1185">Reference proteome</keyword>
<keyword evidence="2" id="KW-0677">Repeat</keyword>
<dbReference type="PANTHER" id="PTHR24409">
    <property type="entry name" value="ZINC FINGER PROTEIN 142"/>
    <property type="match status" value="1"/>
</dbReference>
<feature type="region of interest" description="Disordered" evidence="6">
    <location>
        <begin position="145"/>
        <end position="175"/>
    </location>
</feature>
<proteinExistence type="predicted"/>
<name>A0ABP1PVM8_9HEXA</name>
<dbReference type="EMBL" id="CAXLJM020000008">
    <property type="protein sequence ID" value="CAL8075408.1"/>
    <property type="molecule type" value="Genomic_DNA"/>
</dbReference>
<evidence type="ECO:0000313" key="9">
    <source>
        <dbReference type="Proteomes" id="UP001642540"/>
    </source>
</evidence>
<evidence type="ECO:0000259" key="7">
    <source>
        <dbReference type="PROSITE" id="PS50157"/>
    </source>
</evidence>
<feature type="domain" description="C2H2-type" evidence="7">
    <location>
        <begin position="246"/>
        <end position="276"/>
    </location>
</feature>
<accession>A0ABP1PVM8</accession>
<dbReference type="Gene3D" id="3.30.160.60">
    <property type="entry name" value="Classic Zinc Finger"/>
    <property type="match status" value="2"/>
</dbReference>
<evidence type="ECO:0000313" key="8">
    <source>
        <dbReference type="EMBL" id="CAL8075408.1"/>
    </source>
</evidence>
<dbReference type="PROSITE" id="PS00028">
    <property type="entry name" value="ZINC_FINGER_C2H2_1"/>
    <property type="match status" value="3"/>
</dbReference>
<dbReference type="SUPFAM" id="SSF57667">
    <property type="entry name" value="beta-beta-alpha zinc fingers"/>
    <property type="match status" value="1"/>
</dbReference>
<evidence type="ECO:0000256" key="4">
    <source>
        <dbReference type="ARBA" id="ARBA00022833"/>
    </source>
</evidence>
<organism evidence="8 9">
    <name type="scientific">Orchesella dallaii</name>
    <dbReference type="NCBI Taxonomy" id="48710"/>
    <lineage>
        <taxon>Eukaryota</taxon>
        <taxon>Metazoa</taxon>
        <taxon>Ecdysozoa</taxon>
        <taxon>Arthropoda</taxon>
        <taxon>Hexapoda</taxon>
        <taxon>Collembola</taxon>
        <taxon>Entomobryomorpha</taxon>
        <taxon>Entomobryoidea</taxon>
        <taxon>Orchesellidae</taxon>
        <taxon>Orchesellinae</taxon>
        <taxon>Orchesella</taxon>
    </lineage>
</organism>
<evidence type="ECO:0000256" key="3">
    <source>
        <dbReference type="ARBA" id="ARBA00022771"/>
    </source>
</evidence>
<dbReference type="SMART" id="SM00355">
    <property type="entry name" value="ZnF_C2H2"/>
    <property type="match status" value="6"/>
</dbReference>
<comment type="caution">
    <text evidence="8">The sequence shown here is derived from an EMBL/GenBank/DDBJ whole genome shotgun (WGS) entry which is preliminary data.</text>
</comment>
<feature type="domain" description="C2H2-type" evidence="7">
    <location>
        <begin position="21"/>
        <end position="53"/>
    </location>
</feature>
<dbReference type="Pfam" id="PF12874">
    <property type="entry name" value="zf-met"/>
    <property type="match status" value="1"/>
</dbReference>
<keyword evidence="3 5" id="KW-0863">Zinc-finger</keyword>
<feature type="domain" description="C2H2-type" evidence="7">
    <location>
        <begin position="218"/>
        <end position="245"/>
    </location>
</feature>
<sequence>MSANNSSPSASIPVEHVYMWYSCVSVKKSCSRAFHTIPLLKKHFLECHPDEQFVLPYTPSPGTLEGRIIYHKEYFIPTGELVQGADNTMVRSGFADTPPVTGGSVFSKRECGICHKIFKSRTYRDIHLEKQHGIIIKCFDSTDDELESSEDENDPATEAIPVKEDGEGGQATPVEGITPSRKLLKMELLLNPKLCVQVRMEEDEDVKELRLMGKRQQFLCNICNKSFGASKTLKKHFMLHTGVRPFKCCFCEAAFPVKENLVQHLVNINTHKQERKTANDMANEAGLNYLKLVKERTAQELKNLPHCSIALAVVDYVFKNKDGQQIATSSALPVKNDRKVGKGKTTMKPKGTRVSCQLCRYQCPSEKRLKNHGKLHENDSNTKVCLVCGWLMHRKGITRHMKRYHGNANATAVANIDRQ</sequence>
<dbReference type="PROSITE" id="PS50157">
    <property type="entry name" value="ZINC_FINGER_C2H2_2"/>
    <property type="match status" value="3"/>
</dbReference>